<dbReference type="PROSITE" id="PS00284">
    <property type="entry name" value="SERPIN"/>
    <property type="match status" value="1"/>
</dbReference>
<dbReference type="Gene3D" id="3.30.497.10">
    <property type="entry name" value="Antithrombin, subunit I, domain 2"/>
    <property type="match status" value="1"/>
</dbReference>
<dbReference type="AlphaFoldDB" id="A0A7I8VG64"/>
<dbReference type="Pfam" id="PF00079">
    <property type="entry name" value="Serpin"/>
    <property type="match status" value="1"/>
</dbReference>
<dbReference type="InterPro" id="IPR000215">
    <property type="entry name" value="Serpin_fam"/>
</dbReference>
<reference evidence="4 5" key="1">
    <citation type="submission" date="2020-08" db="EMBL/GenBank/DDBJ databases">
        <authorList>
            <person name="Hejnol A."/>
        </authorList>
    </citation>
    <scope>NUCLEOTIDE SEQUENCE [LARGE SCALE GENOMIC DNA]</scope>
</reference>
<dbReference type="SUPFAM" id="SSF56574">
    <property type="entry name" value="Serpins"/>
    <property type="match status" value="1"/>
</dbReference>
<gene>
    <name evidence="4" type="ORF">DGYR_LOCUS3774</name>
</gene>
<dbReference type="InterPro" id="IPR042185">
    <property type="entry name" value="Serpin_sf_2"/>
</dbReference>
<dbReference type="GO" id="GO:0005615">
    <property type="term" value="C:extracellular space"/>
    <property type="evidence" value="ECO:0007669"/>
    <property type="project" value="InterPro"/>
</dbReference>
<accession>A0A7I8VG64</accession>
<evidence type="ECO:0000313" key="4">
    <source>
        <dbReference type="EMBL" id="CAD5114985.1"/>
    </source>
</evidence>
<evidence type="ECO:0000313" key="5">
    <source>
        <dbReference type="Proteomes" id="UP000549394"/>
    </source>
</evidence>
<organism evidence="4 5">
    <name type="scientific">Dimorphilus gyrociliatus</name>
    <dbReference type="NCBI Taxonomy" id="2664684"/>
    <lineage>
        <taxon>Eukaryota</taxon>
        <taxon>Metazoa</taxon>
        <taxon>Spiralia</taxon>
        <taxon>Lophotrochozoa</taxon>
        <taxon>Annelida</taxon>
        <taxon>Polychaeta</taxon>
        <taxon>Polychaeta incertae sedis</taxon>
        <taxon>Dinophilidae</taxon>
        <taxon>Dimorphilus</taxon>
    </lineage>
</organism>
<dbReference type="PANTHER" id="PTHR11461">
    <property type="entry name" value="SERINE PROTEASE INHIBITOR, SERPIN"/>
    <property type="match status" value="1"/>
</dbReference>
<dbReference type="InterPro" id="IPR036186">
    <property type="entry name" value="Serpin_sf"/>
</dbReference>
<dbReference type="Gene3D" id="2.30.39.10">
    <property type="entry name" value="Alpha-1-antitrypsin, domain 1"/>
    <property type="match status" value="1"/>
</dbReference>
<dbReference type="SMART" id="SM00093">
    <property type="entry name" value="SERPIN"/>
    <property type="match status" value="1"/>
</dbReference>
<comment type="similarity">
    <text evidence="1 2">Belongs to the serpin family.</text>
</comment>
<keyword evidence="5" id="KW-1185">Reference proteome</keyword>
<proteinExistence type="inferred from homology"/>
<sequence length="440" mass="49364">MGVVQSAPNTPADAATDRWTAGDPLVLAPAKVDEKELEKKKKEEEEAFAERTTRTHVIALCRANNKFGITVLQAMLSKRQGNVIFSPLDLAVGLGKLCIGSDSTTREEFRKALFLAEVEPKHRLPAFAAVYWDTLRTTAPKGCEIQAASRVFVQKEFQMATAYRETCTKYEMAQVKYVDFKRADSTRAEINEYVAEKTLRKITNVLPVGLLDQEIKMLIVAAIYIRSKWNLPFEISKTYTAKFSTGGREKIDVNMMNTVSVFRAGYTTKLDADVVEIPWAIDHVRMVILLPRKPDQLPRLEAKLTRSMLENLEGQLHPELLDLHIPRIRYELGFNANEPIQKAGIKDLFVAGKADLSLMDGGKGLYLTKIFHHICLIVDEGQEDKTVSTPTFGRSSSVGSSAPASSAERVFKVDRPFIFLVRDYRTRAIIVLGRVVRPNT</sequence>
<feature type="domain" description="Serpin" evidence="3">
    <location>
        <begin position="69"/>
        <end position="438"/>
    </location>
</feature>
<dbReference type="GO" id="GO:0004867">
    <property type="term" value="F:serine-type endopeptidase inhibitor activity"/>
    <property type="evidence" value="ECO:0007669"/>
    <property type="project" value="InterPro"/>
</dbReference>
<dbReference type="InterPro" id="IPR023795">
    <property type="entry name" value="Serpin_CS"/>
</dbReference>
<dbReference type="CDD" id="cd00172">
    <property type="entry name" value="serpin"/>
    <property type="match status" value="1"/>
</dbReference>
<comment type="caution">
    <text evidence="4">The sequence shown here is derived from an EMBL/GenBank/DDBJ whole genome shotgun (WGS) entry which is preliminary data.</text>
</comment>
<dbReference type="EMBL" id="CAJFCJ010000005">
    <property type="protein sequence ID" value="CAD5114985.1"/>
    <property type="molecule type" value="Genomic_DNA"/>
</dbReference>
<dbReference type="OrthoDB" id="1063785at2759"/>
<dbReference type="Proteomes" id="UP000549394">
    <property type="component" value="Unassembled WGS sequence"/>
</dbReference>
<name>A0A7I8VG64_9ANNE</name>
<dbReference type="InterPro" id="IPR042178">
    <property type="entry name" value="Serpin_sf_1"/>
</dbReference>
<evidence type="ECO:0000256" key="2">
    <source>
        <dbReference type="RuleBase" id="RU000411"/>
    </source>
</evidence>
<dbReference type="InterPro" id="IPR023796">
    <property type="entry name" value="Serpin_dom"/>
</dbReference>
<evidence type="ECO:0000259" key="3">
    <source>
        <dbReference type="SMART" id="SM00093"/>
    </source>
</evidence>
<dbReference type="PANTHER" id="PTHR11461:SF211">
    <property type="entry name" value="GH10112P-RELATED"/>
    <property type="match status" value="1"/>
</dbReference>
<evidence type="ECO:0000256" key="1">
    <source>
        <dbReference type="ARBA" id="ARBA00009500"/>
    </source>
</evidence>
<protein>
    <recommendedName>
        <fullName evidence="3">Serpin domain-containing protein</fullName>
    </recommendedName>
</protein>